<evidence type="ECO:0000256" key="1">
    <source>
        <dbReference type="SAM" id="SignalP"/>
    </source>
</evidence>
<dbReference type="OrthoDB" id="6291525at2"/>
<keyword evidence="3" id="KW-1185">Reference proteome</keyword>
<dbReference type="KEGG" id="mthd:A3224_16305"/>
<feature type="signal peptide" evidence="1">
    <location>
        <begin position="1"/>
        <end position="30"/>
    </location>
</feature>
<dbReference type="AlphaFoldDB" id="A0A143HQD6"/>
<organism evidence="2 3">
    <name type="scientific">Microbulbifer thermotolerans</name>
    <dbReference type="NCBI Taxonomy" id="252514"/>
    <lineage>
        <taxon>Bacteria</taxon>
        <taxon>Pseudomonadati</taxon>
        <taxon>Pseudomonadota</taxon>
        <taxon>Gammaproteobacteria</taxon>
        <taxon>Cellvibrionales</taxon>
        <taxon>Microbulbiferaceae</taxon>
        <taxon>Microbulbifer</taxon>
    </lineage>
</organism>
<accession>A0A143HQD6</accession>
<dbReference type="EMBL" id="CP014864">
    <property type="protein sequence ID" value="AMX03945.1"/>
    <property type="molecule type" value="Genomic_DNA"/>
</dbReference>
<sequence length="172" mass="18997">MVLKANFLRRLTLPATGLLILFLSLGGAQAHITDTTSASVILRSGQVEIHILTNAQHWQAALADPEAWLLGDTDSLMPPNLDSEQQQRFLRQLVTVQTLVQINGRKLSFDRVSLTRPAGSEDMEIALFARHSFQQVENLLVRFPDSLGSVHLSVVQPEYRVLSAGETAELSL</sequence>
<reference evidence="3" key="1">
    <citation type="submission" date="2016-03" db="EMBL/GenBank/DDBJ databases">
        <authorList>
            <person name="Lee Y.-S."/>
            <person name="Choi Y.-L."/>
        </authorList>
    </citation>
    <scope>NUCLEOTIDE SEQUENCE [LARGE SCALE GENOMIC DNA]</scope>
    <source>
        <strain evidence="3">DAU221</strain>
    </source>
</reference>
<keyword evidence="1" id="KW-0732">Signal</keyword>
<dbReference type="Proteomes" id="UP000076077">
    <property type="component" value="Chromosome"/>
</dbReference>
<protein>
    <recommendedName>
        <fullName evidence="4">Peptidoglycan-binding protein, CsiV</fullName>
    </recommendedName>
</protein>
<proteinExistence type="predicted"/>
<evidence type="ECO:0008006" key="4">
    <source>
        <dbReference type="Google" id="ProtNLM"/>
    </source>
</evidence>
<feature type="chain" id="PRO_5007509755" description="Peptidoglycan-binding protein, CsiV" evidence="1">
    <location>
        <begin position="31"/>
        <end position="172"/>
    </location>
</feature>
<gene>
    <name evidence="2" type="ORF">A3224_16305</name>
</gene>
<evidence type="ECO:0000313" key="2">
    <source>
        <dbReference type="EMBL" id="AMX03945.1"/>
    </source>
</evidence>
<evidence type="ECO:0000313" key="3">
    <source>
        <dbReference type="Proteomes" id="UP000076077"/>
    </source>
</evidence>
<dbReference type="STRING" id="252514.A3224_16305"/>
<name>A0A143HQD6_MICTH</name>
<dbReference type="RefSeq" id="WP_067157125.1">
    <property type="nucleotide sequence ID" value="NZ_CP014864.1"/>
</dbReference>
<dbReference type="GeneID" id="76609593"/>